<evidence type="ECO:0000256" key="4">
    <source>
        <dbReference type="SAM" id="Phobius"/>
    </source>
</evidence>
<organism evidence="6 7">
    <name type="scientific">Tegillarca granosa</name>
    <name type="common">Malaysian cockle</name>
    <name type="synonym">Anadara granosa</name>
    <dbReference type="NCBI Taxonomy" id="220873"/>
    <lineage>
        <taxon>Eukaryota</taxon>
        <taxon>Metazoa</taxon>
        <taxon>Spiralia</taxon>
        <taxon>Lophotrochozoa</taxon>
        <taxon>Mollusca</taxon>
        <taxon>Bivalvia</taxon>
        <taxon>Autobranchia</taxon>
        <taxon>Pteriomorphia</taxon>
        <taxon>Arcoida</taxon>
        <taxon>Arcoidea</taxon>
        <taxon>Arcidae</taxon>
        <taxon>Tegillarca</taxon>
    </lineage>
</organism>
<dbReference type="PROSITE" id="PS50850">
    <property type="entry name" value="MFS"/>
    <property type="match status" value="1"/>
</dbReference>
<evidence type="ECO:0000313" key="6">
    <source>
        <dbReference type="EMBL" id="KAJ8322002.1"/>
    </source>
</evidence>
<feature type="domain" description="Major facilitator superfamily (MFS) profile" evidence="5">
    <location>
        <begin position="61"/>
        <end position="260"/>
    </location>
</feature>
<evidence type="ECO:0000256" key="3">
    <source>
        <dbReference type="SAM" id="MobiDB-lite"/>
    </source>
</evidence>
<dbReference type="EMBL" id="JARBDR010000018">
    <property type="protein sequence ID" value="KAJ8322002.1"/>
    <property type="molecule type" value="Genomic_DNA"/>
</dbReference>
<dbReference type="Proteomes" id="UP001217089">
    <property type="component" value="Unassembled WGS sequence"/>
</dbReference>
<gene>
    <name evidence="6" type="ORF">KUTeg_000473</name>
</gene>
<dbReference type="PANTHER" id="PTHR11388">
    <property type="entry name" value="ORGANIC ANION TRANSPORTER"/>
    <property type="match status" value="1"/>
</dbReference>
<evidence type="ECO:0000313" key="7">
    <source>
        <dbReference type="Proteomes" id="UP001217089"/>
    </source>
</evidence>
<name>A0ABQ9G121_TEGGR</name>
<keyword evidence="7" id="KW-1185">Reference proteome</keyword>
<evidence type="ECO:0000259" key="5">
    <source>
        <dbReference type="PROSITE" id="PS50850"/>
    </source>
</evidence>
<comment type="subcellular location">
    <subcellularLocation>
        <location evidence="1">Membrane</location>
        <topology evidence="1">Multi-pass membrane protein</topology>
    </subcellularLocation>
</comment>
<reference evidence="6 7" key="1">
    <citation type="submission" date="2022-12" db="EMBL/GenBank/DDBJ databases">
        <title>Chromosome-level genome of Tegillarca granosa.</title>
        <authorList>
            <person name="Kim J."/>
        </authorList>
    </citation>
    <scope>NUCLEOTIDE SEQUENCE [LARGE SCALE GENOMIC DNA]</scope>
    <source>
        <strain evidence="6">Teg-2019</strain>
        <tissue evidence="6">Adductor muscle</tissue>
    </source>
</reference>
<keyword evidence="4" id="KW-0812">Transmembrane</keyword>
<feature type="transmembrane region" description="Helical" evidence="4">
    <location>
        <begin position="99"/>
        <end position="121"/>
    </location>
</feature>
<dbReference type="Pfam" id="PF03137">
    <property type="entry name" value="OATP"/>
    <property type="match status" value="1"/>
</dbReference>
<evidence type="ECO:0000256" key="2">
    <source>
        <dbReference type="ARBA" id="ARBA00023157"/>
    </source>
</evidence>
<evidence type="ECO:0000256" key="1">
    <source>
        <dbReference type="ARBA" id="ARBA00004141"/>
    </source>
</evidence>
<feature type="transmembrane region" description="Helical" evidence="4">
    <location>
        <begin position="187"/>
        <end position="211"/>
    </location>
</feature>
<feature type="compositionally biased region" description="Polar residues" evidence="3">
    <location>
        <begin position="1"/>
        <end position="17"/>
    </location>
</feature>
<accession>A0ABQ9G121</accession>
<keyword evidence="4" id="KW-1133">Transmembrane helix</keyword>
<dbReference type="PANTHER" id="PTHR11388:SF160">
    <property type="entry name" value="SOLUTE CARRIER ORGANIC ANION TRANSPORTER FAMILY MEMBER"/>
    <property type="match status" value="1"/>
</dbReference>
<feature type="transmembrane region" description="Helical" evidence="4">
    <location>
        <begin position="223"/>
        <end position="243"/>
    </location>
</feature>
<protein>
    <recommendedName>
        <fullName evidence="5">Major facilitator superfamily (MFS) profile domain-containing protein</fullName>
    </recommendedName>
</protein>
<sequence>MTPDSEFSSSDKSTNQDSHIENLYKERPIDNEFTKVDENIKCGCGNWKPDFLQLCNNPKWLLTCLCIFSMLQGFVVNGINNVNTSTIERRFQLPSSRVGAISSSYDVSAAILGIIISYLGSGKHKPRMVAMAAVTMAIGSFVMTLPHFITGVYEAGQNVAEVCSATDDSAHRSVHCSDSENHLSSYLYVLLLGQALHGIGGTTLYIVGISLLDDSVTSSTSPLYVGILYAFATLGPALGYIIGGRLLDVYVDFHEPNSNR</sequence>
<dbReference type="Gene3D" id="1.20.1250.20">
    <property type="entry name" value="MFS general substrate transporter like domains"/>
    <property type="match status" value="1"/>
</dbReference>
<dbReference type="InterPro" id="IPR020846">
    <property type="entry name" value="MFS_dom"/>
</dbReference>
<proteinExistence type="predicted"/>
<feature type="region of interest" description="Disordered" evidence="3">
    <location>
        <begin position="1"/>
        <end position="21"/>
    </location>
</feature>
<comment type="caution">
    <text evidence="6">The sequence shown here is derived from an EMBL/GenBank/DDBJ whole genome shotgun (WGS) entry which is preliminary data.</text>
</comment>
<keyword evidence="4" id="KW-0472">Membrane</keyword>
<feature type="transmembrane region" description="Helical" evidence="4">
    <location>
        <begin position="128"/>
        <end position="149"/>
    </location>
</feature>
<dbReference type="InterPro" id="IPR036259">
    <property type="entry name" value="MFS_trans_sf"/>
</dbReference>
<dbReference type="SUPFAM" id="SSF103473">
    <property type="entry name" value="MFS general substrate transporter"/>
    <property type="match status" value="1"/>
</dbReference>
<feature type="transmembrane region" description="Helical" evidence="4">
    <location>
        <begin position="60"/>
        <end position="79"/>
    </location>
</feature>
<dbReference type="InterPro" id="IPR004156">
    <property type="entry name" value="OATP"/>
</dbReference>
<keyword evidence="2" id="KW-1015">Disulfide bond</keyword>